<proteinExistence type="predicted"/>
<evidence type="ECO:0000256" key="1">
    <source>
        <dbReference type="SAM" id="Coils"/>
    </source>
</evidence>
<reference evidence="2 3" key="1">
    <citation type="submission" date="2024-07" db="EMBL/GenBank/DDBJ databases">
        <title>Active virus-host system and metabolic interactions in a Lokiarchaeon culture.</title>
        <authorList>
            <person name="Ponce Toledo R.I."/>
            <person name="Rodrigues Oliveira T."/>
            <person name="Schleper C."/>
        </authorList>
    </citation>
    <scope>NUCLEOTIDE SEQUENCE [LARGE SCALE GENOMIC DNA]</scope>
    <source>
        <strain evidence="2 3">B35</strain>
    </source>
</reference>
<evidence type="ECO:0000313" key="2">
    <source>
        <dbReference type="EMBL" id="MEZ6854354.1"/>
    </source>
</evidence>
<dbReference type="Proteomes" id="UP001568358">
    <property type="component" value="Unassembled WGS sequence"/>
</dbReference>
<evidence type="ECO:0008006" key="4">
    <source>
        <dbReference type="Google" id="ProtNLM"/>
    </source>
</evidence>
<keyword evidence="3" id="KW-1185">Reference proteome</keyword>
<sequence>MNVTVIPADKFIQVDGVGLEPVEFEYDEGVHAIQWDGVNGHIEFVTSDGGVMTTPVSQMEVQPYVDAWQAEKMRLDALENAQAEEDETQQRIAEIQDLLVVNDLASVRPLRAKVAGTATAEDDARLAELEEQAQALRAELAALQRE</sequence>
<accession>A0ABV4JXH4</accession>
<keyword evidence="1" id="KW-0175">Coiled coil</keyword>
<dbReference type="EMBL" id="JBFSOO010000010">
    <property type="protein sequence ID" value="MEZ6854354.1"/>
    <property type="molecule type" value="Genomic_DNA"/>
</dbReference>
<feature type="coiled-coil region" evidence="1">
    <location>
        <begin position="78"/>
        <end position="146"/>
    </location>
</feature>
<evidence type="ECO:0000313" key="3">
    <source>
        <dbReference type="Proteomes" id="UP001568358"/>
    </source>
</evidence>
<name>A0ABV4JXH4_9BACT</name>
<organism evidence="2 3">
    <name type="scientific">Halodesulfovibrio aestuarii</name>
    <dbReference type="NCBI Taxonomy" id="126333"/>
    <lineage>
        <taxon>Bacteria</taxon>
        <taxon>Pseudomonadati</taxon>
        <taxon>Thermodesulfobacteriota</taxon>
        <taxon>Desulfovibrionia</taxon>
        <taxon>Desulfovibrionales</taxon>
        <taxon>Desulfovibrionaceae</taxon>
        <taxon>Halodesulfovibrio</taxon>
    </lineage>
</organism>
<dbReference type="RefSeq" id="WP_371150840.1">
    <property type="nucleotide sequence ID" value="NZ_JBFSOO010000010.1"/>
</dbReference>
<protein>
    <recommendedName>
        <fullName evidence="4">Bacteriophage SP-beta YorD domain-containing protein</fullName>
    </recommendedName>
</protein>
<gene>
    <name evidence="2" type="ORF">AB2Z07_12590</name>
</gene>
<comment type="caution">
    <text evidence="2">The sequence shown here is derived from an EMBL/GenBank/DDBJ whole genome shotgun (WGS) entry which is preliminary data.</text>
</comment>